<dbReference type="GeneID" id="54304076"/>
<evidence type="ECO:0000313" key="1">
    <source>
        <dbReference type="EMBL" id="KAF2135122.1"/>
    </source>
</evidence>
<proteinExistence type="predicted"/>
<protein>
    <submittedName>
        <fullName evidence="1">Uncharacterized protein</fullName>
    </submittedName>
</protein>
<sequence>MDRTTTDNIVAPRNYTKEIENGPLLLLAVPEEIKNPVRSISYPKSRLIIPVQGLQATANCTQIPPVNINSKIVPAKDYTAAHIKVKFSLSQGGLLTTNSISVEITLDKGPFARYIISHNHGSEAGNIVIAGYLHPDEAMDLSVVLCKPYLDRINAALALTYPDRRTDHNKYSEPELNHVTRQFVGSLNMSVDIHEPSYTDNRKFEDYGMIDGFFGSMVDDGMNFSATVRDLTLLEDSVQNLYTSIAA</sequence>
<dbReference type="Proteomes" id="UP000799438">
    <property type="component" value="Unassembled WGS sequence"/>
</dbReference>
<keyword evidence="2" id="KW-1185">Reference proteome</keyword>
<dbReference type="RefSeq" id="XP_033390841.1">
    <property type="nucleotide sequence ID" value="XM_033546570.1"/>
</dbReference>
<dbReference type="EMBL" id="ML995677">
    <property type="protein sequence ID" value="KAF2135122.1"/>
    <property type="molecule type" value="Genomic_DNA"/>
</dbReference>
<evidence type="ECO:0000313" key="2">
    <source>
        <dbReference type="Proteomes" id="UP000799438"/>
    </source>
</evidence>
<dbReference type="AlphaFoldDB" id="A0A6A6ASW8"/>
<accession>A0A6A6ASW8</accession>
<name>A0A6A6ASW8_9PEZI</name>
<reference evidence="1" key="1">
    <citation type="journal article" date="2020" name="Stud. Mycol.">
        <title>101 Dothideomycetes genomes: a test case for predicting lifestyles and emergence of pathogens.</title>
        <authorList>
            <person name="Haridas S."/>
            <person name="Albert R."/>
            <person name="Binder M."/>
            <person name="Bloem J."/>
            <person name="Labutti K."/>
            <person name="Salamov A."/>
            <person name="Andreopoulos B."/>
            <person name="Baker S."/>
            <person name="Barry K."/>
            <person name="Bills G."/>
            <person name="Bluhm B."/>
            <person name="Cannon C."/>
            <person name="Castanera R."/>
            <person name="Culley D."/>
            <person name="Daum C."/>
            <person name="Ezra D."/>
            <person name="Gonzalez J."/>
            <person name="Henrissat B."/>
            <person name="Kuo A."/>
            <person name="Liang C."/>
            <person name="Lipzen A."/>
            <person name="Lutzoni F."/>
            <person name="Magnuson J."/>
            <person name="Mondo S."/>
            <person name="Nolan M."/>
            <person name="Ohm R."/>
            <person name="Pangilinan J."/>
            <person name="Park H.-J."/>
            <person name="Ramirez L."/>
            <person name="Alfaro M."/>
            <person name="Sun H."/>
            <person name="Tritt A."/>
            <person name="Yoshinaga Y."/>
            <person name="Zwiers L.-H."/>
            <person name="Turgeon B."/>
            <person name="Goodwin S."/>
            <person name="Spatafora J."/>
            <person name="Crous P."/>
            <person name="Grigoriev I."/>
        </authorList>
    </citation>
    <scope>NUCLEOTIDE SEQUENCE</scope>
    <source>
        <strain evidence="1">CBS 121167</strain>
    </source>
</reference>
<organism evidence="1 2">
    <name type="scientific">Aplosporella prunicola CBS 121167</name>
    <dbReference type="NCBI Taxonomy" id="1176127"/>
    <lineage>
        <taxon>Eukaryota</taxon>
        <taxon>Fungi</taxon>
        <taxon>Dikarya</taxon>
        <taxon>Ascomycota</taxon>
        <taxon>Pezizomycotina</taxon>
        <taxon>Dothideomycetes</taxon>
        <taxon>Dothideomycetes incertae sedis</taxon>
        <taxon>Botryosphaeriales</taxon>
        <taxon>Aplosporellaceae</taxon>
        <taxon>Aplosporella</taxon>
    </lineage>
</organism>
<gene>
    <name evidence="1" type="ORF">K452DRAFT_363323</name>
</gene>